<dbReference type="InterPro" id="IPR031360">
    <property type="entry name" value="TrpP"/>
</dbReference>
<evidence type="ECO:0000313" key="3">
    <source>
        <dbReference type="Proteomes" id="UP000198718"/>
    </source>
</evidence>
<dbReference type="STRING" id="393762.SAMN05660472_00482"/>
<dbReference type="EMBL" id="FNFP01000001">
    <property type="protein sequence ID" value="SDJ99884.1"/>
    <property type="molecule type" value="Genomic_DNA"/>
</dbReference>
<reference evidence="2 3" key="1">
    <citation type="submission" date="2016-10" db="EMBL/GenBank/DDBJ databases">
        <authorList>
            <person name="de Groot N.N."/>
        </authorList>
    </citation>
    <scope>NUCLEOTIDE SEQUENCE [LARGE SCALE GENOMIC DNA]</scope>
    <source>
        <strain evidence="2 3">DSM 18346</strain>
    </source>
</reference>
<dbReference type="OrthoDB" id="2243651at2"/>
<proteinExistence type="predicted"/>
<keyword evidence="1" id="KW-1133">Transmembrane helix</keyword>
<organism evidence="2 3">
    <name type="scientific">Natronincola ferrireducens</name>
    <dbReference type="NCBI Taxonomy" id="393762"/>
    <lineage>
        <taxon>Bacteria</taxon>
        <taxon>Bacillati</taxon>
        <taxon>Bacillota</taxon>
        <taxon>Clostridia</taxon>
        <taxon>Peptostreptococcales</taxon>
        <taxon>Natronincolaceae</taxon>
        <taxon>Natronincola</taxon>
    </lineage>
</organism>
<evidence type="ECO:0000256" key="1">
    <source>
        <dbReference type="SAM" id="Phobius"/>
    </source>
</evidence>
<keyword evidence="3" id="KW-1185">Reference proteome</keyword>
<keyword evidence="1" id="KW-0472">Membrane</keyword>
<sequence>MNLRKSILTALLLAIGLILHQITPGTLGGIKFDLFLPFVFIALFLNTTFKNALLTGLLGGILTAMTTSFPGGQLPNLIDKVGTCIILFVIIKGMESFKDSRFFVGVIACLGTVISGSIFLGSALLMIGLPAPFMVLFMTIVLPTSLTNIFVTMIIYRITQNTLRVTGMKLV</sequence>
<feature type="transmembrane region" description="Helical" evidence="1">
    <location>
        <begin position="102"/>
        <end position="127"/>
    </location>
</feature>
<protein>
    <submittedName>
        <fullName evidence="2">Tryptophan transporter TrpP</fullName>
    </submittedName>
</protein>
<dbReference type="Pfam" id="PF17099">
    <property type="entry name" value="TrpP"/>
    <property type="match status" value="1"/>
</dbReference>
<feature type="transmembrane region" description="Helical" evidence="1">
    <location>
        <begin position="133"/>
        <end position="156"/>
    </location>
</feature>
<dbReference type="Gene3D" id="1.10.1760.20">
    <property type="match status" value="1"/>
</dbReference>
<dbReference type="RefSeq" id="WP_090549758.1">
    <property type="nucleotide sequence ID" value="NZ_FNFP01000001.1"/>
</dbReference>
<accession>A0A1G8YBV8</accession>
<dbReference type="AlphaFoldDB" id="A0A1G8YBV8"/>
<keyword evidence="1" id="KW-0812">Transmembrane</keyword>
<gene>
    <name evidence="2" type="ORF">SAMN05660472_00482</name>
</gene>
<dbReference type="Proteomes" id="UP000198718">
    <property type="component" value="Unassembled WGS sequence"/>
</dbReference>
<name>A0A1G8YBV8_9FIRM</name>
<feature type="transmembrane region" description="Helical" evidence="1">
    <location>
        <begin position="34"/>
        <end position="58"/>
    </location>
</feature>
<evidence type="ECO:0000313" key="2">
    <source>
        <dbReference type="EMBL" id="SDJ99884.1"/>
    </source>
</evidence>